<evidence type="ECO:0008006" key="4">
    <source>
        <dbReference type="Google" id="ProtNLM"/>
    </source>
</evidence>
<reference evidence="2" key="3">
    <citation type="submission" date="2015-04" db="UniProtKB">
        <authorList>
            <consortium name="EnsemblPlants"/>
        </authorList>
    </citation>
    <scope>IDENTIFICATION</scope>
</reference>
<evidence type="ECO:0000313" key="2">
    <source>
        <dbReference type="EnsemblPlants" id="LPERR03G01850.1"/>
    </source>
</evidence>
<dbReference type="SUPFAM" id="SSF81383">
    <property type="entry name" value="F-box domain"/>
    <property type="match status" value="1"/>
</dbReference>
<dbReference type="PANTHER" id="PTHR33165:SF82">
    <property type="entry name" value="OS11G0231400 PROTEIN"/>
    <property type="match status" value="1"/>
</dbReference>
<evidence type="ECO:0000256" key="1">
    <source>
        <dbReference type="SAM" id="MobiDB-lite"/>
    </source>
</evidence>
<reference evidence="3" key="2">
    <citation type="submission" date="2013-12" db="EMBL/GenBank/DDBJ databases">
        <authorList>
            <person name="Yu Y."/>
            <person name="Lee S."/>
            <person name="de Baynast K."/>
            <person name="Wissotski M."/>
            <person name="Liu L."/>
            <person name="Talag J."/>
            <person name="Goicoechea J."/>
            <person name="Angelova A."/>
            <person name="Jetty R."/>
            <person name="Kudrna D."/>
            <person name="Golser W."/>
            <person name="Rivera L."/>
            <person name="Zhang J."/>
            <person name="Wing R."/>
        </authorList>
    </citation>
    <scope>NUCLEOTIDE SEQUENCE</scope>
</reference>
<sequence length="290" mass="32442">MSSSRYQNRPAAALAARGRKRPPPVSSAACRSTRQRRTPAGADSSSSSWASLHEDLVELIARRVLANDPVDYIRFRAVCAQWRSTTSSPRGRGIVDERFHPRRWMMLPEGHGLYPGHGKLRGFVRFFSLSTGAFVRVHLPLFRDHCVLDSVQGLLLLQRDHDSAIRFLHPFTGDILDFPPLETLLSPLPFQGKLYMVHHYITCGEPEILQIDPPQQVEEGTEPWLPPPRLIAKLPASKPDTGLSYHLVECDLKILAITITAIGGVMRSINQLACDLAEEAVVWRLSGARF</sequence>
<dbReference type="AlphaFoldDB" id="A0A0D9VNY3"/>
<proteinExistence type="predicted"/>
<dbReference type="STRING" id="77586.A0A0D9VNY3"/>
<accession>A0A0D9VNY3</accession>
<organism evidence="2 3">
    <name type="scientific">Leersia perrieri</name>
    <dbReference type="NCBI Taxonomy" id="77586"/>
    <lineage>
        <taxon>Eukaryota</taxon>
        <taxon>Viridiplantae</taxon>
        <taxon>Streptophyta</taxon>
        <taxon>Embryophyta</taxon>
        <taxon>Tracheophyta</taxon>
        <taxon>Spermatophyta</taxon>
        <taxon>Magnoliopsida</taxon>
        <taxon>Liliopsida</taxon>
        <taxon>Poales</taxon>
        <taxon>Poaceae</taxon>
        <taxon>BOP clade</taxon>
        <taxon>Oryzoideae</taxon>
        <taxon>Oryzeae</taxon>
        <taxon>Oryzinae</taxon>
        <taxon>Leersia</taxon>
    </lineage>
</organism>
<dbReference type="Gramene" id="LPERR03G01850.1">
    <property type="protein sequence ID" value="LPERR03G01850.1"/>
    <property type="gene ID" value="LPERR03G01850"/>
</dbReference>
<name>A0A0D9VNY3_9ORYZ</name>
<feature type="region of interest" description="Disordered" evidence="1">
    <location>
        <begin position="1"/>
        <end position="47"/>
    </location>
</feature>
<protein>
    <recommendedName>
        <fullName evidence="4">F-box domain-containing protein</fullName>
    </recommendedName>
</protein>
<dbReference type="EnsemblPlants" id="LPERR03G01850.1">
    <property type="protein sequence ID" value="LPERR03G01850.1"/>
    <property type="gene ID" value="LPERR03G01850"/>
</dbReference>
<dbReference type="eggNOG" id="ENOG502R7XK">
    <property type="taxonomic scope" value="Eukaryota"/>
</dbReference>
<dbReference type="HOGENOM" id="CLU_040241_2_0_1"/>
<keyword evidence="3" id="KW-1185">Reference proteome</keyword>
<reference evidence="2 3" key="1">
    <citation type="submission" date="2012-08" db="EMBL/GenBank/DDBJ databases">
        <title>Oryza genome evolution.</title>
        <authorList>
            <person name="Wing R.A."/>
        </authorList>
    </citation>
    <scope>NUCLEOTIDE SEQUENCE</scope>
</reference>
<dbReference type="PANTHER" id="PTHR33165">
    <property type="entry name" value="F-BOX DOMAIN CONTAINING PROTEIN-LIKE-RELATED"/>
    <property type="match status" value="1"/>
</dbReference>
<dbReference type="Proteomes" id="UP000032180">
    <property type="component" value="Chromosome 3"/>
</dbReference>
<evidence type="ECO:0000313" key="3">
    <source>
        <dbReference type="Proteomes" id="UP000032180"/>
    </source>
</evidence>
<dbReference type="InterPro" id="IPR036047">
    <property type="entry name" value="F-box-like_dom_sf"/>
</dbReference>